<dbReference type="GO" id="GO:0004713">
    <property type="term" value="F:protein tyrosine kinase activity"/>
    <property type="evidence" value="ECO:0007669"/>
    <property type="project" value="TreeGrafter"/>
</dbReference>
<organism evidence="2 3">
    <name type="scientific">Candidatus Caccoplasma intestinavium</name>
    <dbReference type="NCBI Taxonomy" id="2840716"/>
    <lineage>
        <taxon>Bacteria</taxon>
        <taxon>Pseudomonadati</taxon>
        <taxon>Bacteroidota</taxon>
        <taxon>Bacteroidia</taxon>
        <taxon>Bacteroidales</taxon>
        <taxon>Bacteroidaceae</taxon>
        <taxon>Bacteroidaceae incertae sedis</taxon>
        <taxon>Candidatus Caccoplasma</taxon>
    </lineage>
</organism>
<dbReference type="InterPro" id="IPR050445">
    <property type="entry name" value="Bact_polysacc_biosynth/exp"/>
</dbReference>
<evidence type="ECO:0000313" key="2">
    <source>
        <dbReference type="EMBL" id="HIT38964.1"/>
    </source>
</evidence>
<reference evidence="2" key="2">
    <citation type="journal article" date="2021" name="PeerJ">
        <title>Extensive microbial diversity within the chicken gut microbiome revealed by metagenomics and culture.</title>
        <authorList>
            <person name="Gilroy R."/>
            <person name="Ravi A."/>
            <person name="Getino M."/>
            <person name="Pursley I."/>
            <person name="Horton D.L."/>
            <person name="Alikhan N.F."/>
            <person name="Baker D."/>
            <person name="Gharbi K."/>
            <person name="Hall N."/>
            <person name="Watson M."/>
            <person name="Adriaenssens E.M."/>
            <person name="Foster-Nyarko E."/>
            <person name="Jarju S."/>
            <person name="Secka A."/>
            <person name="Antonio M."/>
            <person name="Oren A."/>
            <person name="Chaudhuri R.R."/>
            <person name="La Ragione R."/>
            <person name="Hildebrand F."/>
            <person name="Pallen M.J."/>
        </authorList>
    </citation>
    <scope>NUCLEOTIDE SEQUENCE</scope>
    <source>
        <strain evidence="2">21143</strain>
    </source>
</reference>
<feature type="transmembrane region" description="Helical" evidence="1">
    <location>
        <begin position="37"/>
        <end position="56"/>
    </location>
</feature>
<sequence>MSEKESYKSPELNSSENDEVEIDWMGYLRKLIAARKALLWSVIIGVVLGIVIALSMPKEYTVAVTLSPEMGDESKSAGGLASLASSFLGGSTASGGSDALNVSLSSDIVASTPFVLGLFDVRVQTIDNSLDTTLVAYLDEQKSPWWSYILSSPGMVVGWVKSWFTKDSDDEVSTSVSRRPFQLTEKEAQKVATIKSMVAATVDSKTAITTVSVTMQDPLVAAIVADSVVQKLQTYFINYRIAKAKDQCVSLSKMCESSREEYYALQKKLAVFLDANKNIALQSVEIEKTRLENEVNLAYQIYSQVASQLQMTQTKMQEAKPAFAVLEPATVPLQPSGTSRKMILMAVTFVAIILTAGWKLLGEELWGKTKDLFKEK</sequence>
<evidence type="ECO:0000313" key="3">
    <source>
        <dbReference type="Proteomes" id="UP000886722"/>
    </source>
</evidence>
<keyword evidence="1" id="KW-0472">Membrane</keyword>
<dbReference type="AlphaFoldDB" id="A0A9D1KCU9"/>
<feature type="transmembrane region" description="Helical" evidence="1">
    <location>
        <begin position="342"/>
        <end position="361"/>
    </location>
</feature>
<evidence type="ECO:0000256" key="1">
    <source>
        <dbReference type="SAM" id="Phobius"/>
    </source>
</evidence>
<dbReference type="Proteomes" id="UP000886722">
    <property type="component" value="Unassembled WGS sequence"/>
</dbReference>
<dbReference type="GO" id="GO:0005886">
    <property type="term" value="C:plasma membrane"/>
    <property type="evidence" value="ECO:0007669"/>
    <property type="project" value="TreeGrafter"/>
</dbReference>
<reference evidence="2" key="1">
    <citation type="submission" date="2020-10" db="EMBL/GenBank/DDBJ databases">
        <authorList>
            <person name="Gilroy R."/>
        </authorList>
    </citation>
    <scope>NUCLEOTIDE SEQUENCE</scope>
    <source>
        <strain evidence="2">21143</strain>
    </source>
</reference>
<dbReference type="PANTHER" id="PTHR32309">
    <property type="entry name" value="TYROSINE-PROTEIN KINASE"/>
    <property type="match status" value="1"/>
</dbReference>
<name>A0A9D1KCU9_9BACT</name>
<dbReference type="EMBL" id="DVKT01000022">
    <property type="protein sequence ID" value="HIT38964.1"/>
    <property type="molecule type" value="Genomic_DNA"/>
</dbReference>
<keyword evidence="1" id="KW-1133">Transmembrane helix</keyword>
<comment type="caution">
    <text evidence="2">The sequence shown here is derived from an EMBL/GenBank/DDBJ whole genome shotgun (WGS) entry which is preliminary data.</text>
</comment>
<protein>
    <submittedName>
        <fullName evidence="2">Chain-length determining protein</fullName>
    </submittedName>
</protein>
<dbReference type="PANTHER" id="PTHR32309:SF13">
    <property type="entry name" value="FERRIC ENTEROBACTIN TRANSPORT PROTEIN FEPE"/>
    <property type="match status" value="1"/>
</dbReference>
<gene>
    <name evidence="2" type="ORF">IAD06_02845</name>
</gene>
<proteinExistence type="predicted"/>
<accession>A0A9D1KCU9</accession>
<keyword evidence="1" id="KW-0812">Transmembrane</keyword>